<keyword evidence="4" id="KW-0548">Nucleotidyltransferase</keyword>
<dbReference type="Gene3D" id="1.20.272.10">
    <property type="match status" value="1"/>
</dbReference>
<dbReference type="PANTHER" id="PTHR34388">
    <property type="entry name" value="DNA POLYMERASE III SUBUNIT DELTA"/>
    <property type="match status" value="1"/>
</dbReference>
<keyword evidence="5" id="KW-0235">DNA replication</keyword>
<dbReference type="Pfam" id="PF06144">
    <property type="entry name" value="DNA_pol3_delta"/>
    <property type="match status" value="1"/>
</dbReference>
<evidence type="ECO:0000259" key="9">
    <source>
        <dbReference type="Pfam" id="PF06144"/>
    </source>
</evidence>
<comment type="catalytic activity">
    <reaction evidence="8">
        <text>DNA(n) + a 2'-deoxyribonucleoside 5'-triphosphate = DNA(n+1) + diphosphate</text>
        <dbReference type="Rhea" id="RHEA:22508"/>
        <dbReference type="Rhea" id="RHEA-COMP:17339"/>
        <dbReference type="Rhea" id="RHEA-COMP:17340"/>
        <dbReference type="ChEBI" id="CHEBI:33019"/>
        <dbReference type="ChEBI" id="CHEBI:61560"/>
        <dbReference type="ChEBI" id="CHEBI:173112"/>
        <dbReference type="EC" id="2.7.7.7"/>
    </reaction>
</comment>
<protein>
    <recommendedName>
        <fullName evidence="2">DNA polymerase III subunit delta</fullName>
        <ecNumber evidence="1">2.7.7.7</ecNumber>
    </recommendedName>
</protein>
<evidence type="ECO:0000313" key="12">
    <source>
        <dbReference type="Proteomes" id="UP000034380"/>
    </source>
</evidence>
<dbReference type="GO" id="GO:0003887">
    <property type="term" value="F:DNA-directed DNA polymerase activity"/>
    <property type="evidence" value="ECO:0007669"/>
    <property type="project" value="UniProtKB-KW"/>
</dbReference>
<dbReference type="InterPro" id="IPR010372">
    <property type="entry name" value="DNA_pol3_delta_N"/>
</dbReference>
<evidence type="ECO:0000313" key="11">
    <source>
        <dbReference type="EMBL" id="KKS12832.1"/>
    </source>
</evidence>
<dbReference type="GO" id="GO:0003677">
    <property type="term" value="F:DNA binding"/>
    <property type="evidence" value="ECO:0007669"/>
    <property type="project" value="InterPro"/>
</dbReference>
<dbReference type="Pfam" id="PF21694">
    <property type="entry name" value="DNA_pol3_delta_C"/>
    <property type="match status" value="1"/>
</dbReference>
<evidence type="ECO:0000256" key="4">
    <source>
        <dbReference type="ARBA" id="ARBA00022695"/>
    </source>
</evidence>
<keyword evidence="3" id="KW-0808">Transferase</keyword>
<dbReference type="InterPro" id="IPR008921">
    <property type="entry name" value="DNA_pol3_clamp-load_cplx_C"/>
</dbReference>
<dbReference type="EMBL" id="LCBQ01000031">
    <property type="protein sequence ID" value="KKS12832.1"/>
    <property type="molecule type" value="Genomic_DNA"/>
</dbReference>
<dbReference type="Gene3D" id="1.10.8.60">
    <property type="match status" value="1"/>
</dbReference>
<dbReference type="InterPro" id="IPR027417">
    <property type="entry name" value="P-loop_NTPase"/>
</dbReference>
<dbReference type="GO" id="GO:0009360">
    <property type="term" value="C:DNA polymerase III complex"/>
    <property type="evidence" value="ECO:0007669"/>
    <property type="project" value="InterPro"/>
</dbReference>
<evidence type="ECO:0000256" key="3">
    <source>
        <dbReference type="ARBA" id="ARBA00022679"/>
    </source>
</evidence>
<gene>
    <name evidence="11" type="ORF">UU70_C0031G0002</name>
</gene>
<dbReference type="SUPFAM" id="SSF48019">
    <property type="entry name" value="post-AAA+ oligomerization domain-like"/>
    <property type="match status" value="1"/>
</dbReference>
<evidence type="ECO:0000256" key="7">
    <source>
        <dbReference type="ARBA" id="ARBA00034754"/>
    </source>
</evidence>
<dbReference type="NCBIfam" id="TIGR01128">
    <property type="entry name" value="holA"/>
    <property type="match status" value="1"/>
</dbReference>
<dbReference type="EC" id="2.7.7.7" evidence="1"/>
<reference evidence="11 12" key="1">
    <citation type="journal article" date="2015" name="Nature">
        <title>rRNA introns, odd ribosomes, and small enigmatic genomes across a large radiation of phyla.</title>
        <authorList>
            <person name="Brown C.T."/>
            <person name="Hug L.A."/>
            <person name="Thomas B.C."/>
            <person name="Sharon I."/>
            <person name="Castelle C.J."/>
            <person name="Singh A."/>
            <person name="Wilkins M.J."/>
            <person name="Williams K.H."/>
            <person name="Banfield J.F."/>
        </authorList>
    </citation>
    <scope>NUCLEOTIDE SEQUENCE [LARGE SCALE GENOMIC DNA]</scope>
</reference>
<dbReference type="InterPro" id="IPR048466">
    <property type="entry name" value="DNA_pol3_delta-like_C"/>
</dbReference>
<dbReference type="GO" id="GO:0006261">
    <property type="term" value="P:DNA-templated DNA replication"/>
    <property type="evidence" value="ECO:0007669"/>
    <property type="project" value="TreeGrafter"/>
</dbReference>
<dbReference type="Gene3D" id="3.40.50.300">
    <property type="entry name" value="P-loop containing nucleotide triphosphate hydrolases"/>
    <property type="match status" value="1"/>
</dbReference>
<dbReference type="InterPro" id="IPR005790">
    <property type="entry name" value="DNA_polIII_delta"/>
</dbReference>
<sequence>MVIFLYGPDSYRLKQNSHIILDNYRKKHPGGVFFKFDLFGADEIAKVEDAVKSGSLFGGVKLIVLKNVFFNKADSDRIGDLIRSQNLLKEKDVVLLFVENQEGKELTKNKTLFGLLTEKDNMVRNIEYLTGDKLLRWIKSEFVLRKCPVGQDVIRELITNVGNESWALVNEIEKLCNFKTVGIIKKEDVTLLGFKKTDLNIFDFVDAIAGKNKSRAYEFLFKEIKNGRDPYYLLTMIAYGFRNLLTVKDLSDRGMSLDSVVKKTHLHPFVARKAYQSAEKFSLTELRNVYGHLLNMDTGSKEGVINLTDALFTFVLN</sequence>
<evidence type="ECO:0000256" key="2">
    <source>
        <dbReference type="ARBA" id="ARBA00017703"/>
    </source>
</evidence>
<evidence type="ECO:0000256" key="8">
    <source>
        <dbReference type="ARBA" id="ARBA00049244"/>
    </source>
</evidence>
<name>A0A0G0WL76_9BACT</name>
<evidence type="ECO:0000256" key="5">
    <source>
        <dbReference type="ARBA" id="ARBA00022705"/>
    </source>
</evidence>
<feature type="domain" description="DNA polymerase III delta N-terminal" evidence="9">
    <location>
        <begin position="4"/>
        <end position="123"/>
    </location>
</feature>
<evidence type="ECO:0000256" key="1">
    <source>
        <dbReference type="ARBA" id="ARBA00012417"/>
    </source>
</evidence>
<dbReference type="PANTHER" id="PTHR34388:SF1">
    <property type="entry name" value="DNA POLYMERASE III SUBUNIT DELTA"/>
    <property type="match status" value="1"/>
</dbReference>
<accession>A0A0G0WL76</accession>
<organism evidence="11 12">
    <name type="scientific">Candidatus Yanofskybacteria bacterium GW2011_GWA1_41_6</name>
    <dbReference type="NCBI Taxonomy" id="1619020"/>
    <lineage>
        <taxon>Bacteria</taxon>
        <taxon>Candidatus Yanofskyibacteriota</taxon>
    </lineage>
</organism>
<comment type="caution">
    <text evidence="11">The sequence shown here is derived from an EMBL/GenBank/DDBJ whole genome shotgun (WGS) entry which is preliminary data.</text>
</comment>
<comment type="similarity">
    <text evidence="7">Belongs to the DNA polymerase HolA subunit family.</text>
</comment>
<dbReference type="AlphaFoldDB" id="A0A0G0WL76"/>
<evidence type="ECO:0000256" key="6">
    <source>
        <dbReference type="ARBA" id="ARBA00022932"/>
    </source>
</evidence>
<dbReference type="Proteomes" id="UP000034380">
    <property type="component" value="Unassembled WGS sequence"/>
</dbReference>
<keyword evidence="6" id="KW-0239">DNA-directed DNA polymerase</keyword>
<evidence type="ECO:0000259" key="10">
    <source>
        <dbReference type="Pfam" id="PF21694"/>
    </source>
</evidence>
<proteinExistence type="inferred from homology"/>
<feature type="domain" description="DNA polymerase III delta subunit-like C-terminal" evidence="10">
    <location>
        <begin position="200"/>
        <end position="315"/>
    </location>
</feature>
<dbReference type="SUPFAM" id="SSF52540">
    <property type="entry name" value="P-loop containing nucleoside triphosphate hydrolases"/>
    <property type="match status" value="1"/>
</dbReference>